<keyword evidence="1 7" id="KW-0813">Transport</keyword>
<dbReference type="SUPFAM" id="SSF52540">
    <property type="entry name" value="P-loop containing nucleoside triphosphate hydrolases"/>
    <property type="match status" value="1"/>
</dbReference>
<dbReference type="GO" id="GO:0016887">
    <property type="term" value="F:ATP hydrolysis activity"/>
    <property type="evidence" value="ECO:0007669"/>
    <property type="project" value="InterPro"/>
</dbReference>
<dbReference type="InterPro" id="IPR027417">
    <property type="entry name" value="P-loop_NTPase"/>
</dbReference>
<protein>
    <recommendedName>
        <fullName evidence="7">Spermidine/putrescine import ATP-binding protein PotA</fullName>
        <ecNumber evidence="7">7.6.2.11</ecNumber>
    </recommendedName>
</protein>
<dbReference type="Pfam" id="PF00005">
    <property type="entry name" value="ABC_tran"/>
    <property type="match status" value="1"/>
</dbReference>
<dbReference type="InterPro" id="IPR017871">
    <property type="entry name" value="ABC_transporter-like_CS"/>
</dbReference>
<evidence type="ECO:0000256" key="3">
    <source>
        <dbReference type="ARBA" id="ARBA00022741"/>
    </source>
</evidence>
<dbReference type="GO" id="GO:0015847">
    <property type="term" value="P:putrescine transport"/>
    <property type="evidence" value="ECO:0007669"/>
    <property type="project" value="UniProtKB-ARBA"/>
</dbReference>
<evidence type="ECO:0000313" key="10">
    <source>
        <dbReference type="Proteomes" id="UP000540909"/>
    </source>
</evidence>
<dbReference type="NCBIfam" id="TIGR01187">
    <property type="entry name" value="potA"/>
    <property type="match status" value="1"/>
</dbReference>
<dbReference type="Gene3D" id="2.40.50.140">
    <property type="entry name" value="Nucleic acid-binding proteins"/>
    <property type="match status" value="1"/>
</dbReference>
<dbReference type="InterPro" id="IPR012340">
    <property type="entry name" value="NA-bd_OB-fold"/>
</dbReference>
<comment type="subunit">
    <text evidence="7">The complex is composed of two ATP-binding proteins (PotA), two transmembrane proteins (PotB and PotC) and a solute-binding protein (PotD).</text>
</comment>
<dbReference type="SMART" id="SM00382">
    <property type="entry name" value="AAA"/>
    <property type="match status" value="1"/>
</dbReference>
<name>A0A7W6W711_9HYPH</name>
<comment type="similarity">
    <text evidence="7">Belongs to the ABC transporter superfamily. Spermidine/putrescine importer (TC 3.A.1.11.1) family.</text>
</comment>
<dbReference type="GO" id="GO:0015417">
    <property type="term" value="F:ABC-type polyamine transporter activity"/>
    <property type="evidence" value="ECO:0007669"/>
    <property type="project" value="UniProtKB-EC"/>
</dbReference>
<dbReference type="Pfam" id="PF08402">
    <property type="entry name" value="TOBE_2"/>
    <property type="match status" value="1"/>
</dbReference>
<comment type="function">
    <text evidence="7">Part of the ABC transporter complex PotABCD involved in spermidine/putrescine import. Responsible for energy coupling to the transport system.</text>
</comment>
<evidence type="ECO:0000256" key="7">
    <source>
        <dbReference type="RuleBase" id="RU364083"/>
    </source>
</evidence>
<gene>
    <name evidence="7" type="primary">potA</name>
    <name evidence="9" type="ORF">GGD57_004916</name>
</gene>
<keyword evidence="4 7" id="KW-0067">ATP-binding</keyword>
<dbReference type="PANTHER" id="PTHR42781:SF6">
    <property type="entry name" value="SPERMIDINE_PUTRESCINE IMPORT ATP-BINDING PROTEIN POTA"/>
    <property type="match status" value="1"/>
</dbReference>
<feature type="domain" description="ABC transporter" evidence="8">
    <location>
        <begin position="6"/>
        <end position="236"/>
    </location>
</feature>
<keyword evidence="5 7" id="KW-1278">Translocase</keyword>
<dbReference type="RefSeq" id="WP_184472746.1">
    <property type="nucleotide sequence ID" value="NZ_JACIFY010000021.1"/>
</dbReference>
<evidence type="ECO:0000256" key="2">
    <source>
        <dbReference type="ARBA" id="ARBA00022475"/>
    </source>
</evidence>
<accession>A0A7W6W711</accession>
<dbReference type="EC" id="7.6.2.11" evidence="7"/>
<dbReference type="SUPFAM" id="SSF50331">
    <property type="entry name" value="MOP-like"/>
    <property type="match status" value="1"/>
</dbReference>
<organism evidence="9 10">
    <name type="scientific">Rhizobium esperanzae</name>
    <dbReference type="NCBI Taxonomy" id="1967781"/>
    <lineage>
        <taxon>Bacteria</taxon>
        <taxon>Pseudomonadati</taxon>
        <taxon>Pseudomonadota</taxon>
        <taxon>Alphaproteobacteria</taxon>
        <taxon>Hyphomicrobiales</taxon>
        <taxon>Rhizobiaceae</taxon>
        <taxon>Rhizobium/Agrobacterium group</taxon>
        <taxon>Rhizobium</taxon>
    </lineage>
</organism>
<dbReference type="PROSITE" id="PS00211">
    <property type="entry name" value="ABC_TRANSPORTER_1"/>
    <property type="match status" value="1"/>
</dbReference>
<evidence type="ECO:0000256" key="4">
    <source>
        <dbReference type="ARBA" id="ARBA00022840"/>
    </source>
</evidence>
<dbReference type="InterPro" id="IPR003593">
    <property type="entry name" value="AAA+_ATPase"/>
</dbReference>
<evidence type="ECO:0000256" key="1">
    <source>
        <dbReference type="ARBA" id="ARBA00022448"/>
    </source>
</evidence>
<proteinExistence type="inferred from homology"/>
<dbReference type="GO" id="GO:0043190">
    <property type="term" value="C:ATP-binding cassette (ABC) transporter complex"/>
    <property type="evidence" value="ECO:0007669"/>
    <property type="project" value="InterPro"/>
</dbReference>
<dbReference type="Proteomes" id="UP000540909">
    <property type="component" value="Unassembled WGS sequence"/>
</dbReference>
<keyword evidence="3 7" id="KW-0547">Nucleotide-binding</keyword>
<keyword evidence="6 7" id="KW-0472">Membrane</keyword>
<keyword evidence="2 7" id="KW-1003">Cell membrane</keyword>
<comment type="caution">
    <text evidence="9">The sequence shown here is derived from an EMBL/GenBank/DDBJ whole genome shotgun (WGS) entry which is preliminary data.</text>
</comment>
<dbReference type="InterPro" id="IPR005893">
    <property type="entry name" value="PotA-like"/>
</dbReference>
<dbReference type="Gene3D" id="2.40.50.100">
    <property type="match status" value="1"/>
</dbReference>
<reference evidence="9 10" key="1">
    <citation type="submission" date="2020-08" db="EMBL/GenBank/DDBJ databases">
        <title>Genomic Encyclopedia of Type Strains, Phase IV (KMG-V): Genome sequencing to study the core and pangenomes of soil and plant-associated prokaryotes.</title>
        <authorList>
            <person name="Whitman W."/>
        </authorList>
    </citation>
    <scope>NUCLEOTIDE SEQUENCE [LARGE SCALE GENOMIC DNA]</scope>
    <source>
        <strain evidence="9 10">SEMIA 4089</strain>
    </source>
</reference>
<dbReference type="PANTHER" id="PTHR42781">
    <property type="entry name" value="SPERMIDINE/PUTRESCINE IMPORT ATP-BINDING PROTEIN POTA"/>
    <property type="match status" value="1"/>
</dbReference>
<dbReference type="Gene3D" id="3.40.50.300">
    <property type="entry name" value="P-loop containing nucleotide triphosphate hydrolases"/>
    <property type="match status" value="1"/>
</dbReference>
<evidence type="ECO:0000313" key="9">
    <source>
        <dbReference type="EMBL" id="MBB4238304.1"/>
    </source>
</evidence>
<sequence length="354" mass="39121">MRDAFIQFEKVSKSFGIMTVVDDLDLTIARGEFVSMLGPSGSGKTTLLMMLAGFEGPSKGSIAVGGKRVDALPPYKRNMGVVFQNYALFPHMTVSENVAFPLRMRGVSRAETVERVGRALDMVQLAAFQDRRPIQLSGGQQQRVALARALVFEPEVVLMDEPLGALDKKLREQMQLDIRDIHRRLGLTIVFVTHDQTEALTMSDRIAIFNHGKIEQIDEPSEIYDRPRTQFVAQFIGETNLLVGKVSRSGDGSFEVRLDGGQHLNVHSSQDMVNNKNVKVSVRPERVEINAGSPSANRLKATVSDIVYHGDHLQIRLAAQGLDLIVKADRRATPPQIGDEVTASFAAEQCWIVA</sequence>
<dbReference type="FunFam" id="3.40.50.300:FF:000133">
    <property type="entry name" value="Spermidine/putrescine import ATP-binding protein PotA"/>
    <property type="match status" value="1"/>
</dbReference>
<evidence type="ECO:0000256" key="6">
    <source>
        <dbReference type="ARBA" id="ARBA00023136"/>
    </source>
</evidence>
<evidence type="ECO:0000256" key="5">
    <source>
        <dbReference type="ARBA" id="ARBA00022967"/>
    </source>
</evidence>
<dbReference type="InterPro" id="IPR013611">
    <property type="entry name" value="Transp-assoc_OB_typ2"/>
</dbReference>
<dbReference type="EMBL" id="JACIFY010000021">
    <property type="protein sequence ID" value="MBB4238304.1"/>
    <property type="molecule type" value="Genomic_DNA"/>
</dbReference>
<dbReference type="GO" id="GO:0005524">
    <property type="term" value="F:ATP binding"/>
    <property type="evidence" value="ECO:0007669"/>
    <property type="project" value="UniProtKB-KW"/>
</dbReference>
<dbReference type="PROSITE" id="PS50893">
    <property type="entry name" value="ABC_TRANSPORTER_2"/>
    <property type="match status" value="1"/>
</dbReference>
<dbReference type="AlphaFoldDB" id="A0A7W6W711"/>
<evidence type="ECO:0000259" key="8">
    <source>
        <dbReference type="PROSITE" id="PS50893"/>
    </source>
</evidence>
<dbReference type="InterPro" id="IPR050093">
    <property type="entry name" value="ABC_SmlMolc_Importer"/>
</dbReference>
<dbReference type="InterPro" id="IPR008995">
    <property type="entry name" value="Mo/tungstate-bd_C_term_dom"/>
</dbReference>
<dbReference type="InterPro" id="IPR003439">
    <property type="entry name" value="ABC_transporter-like_ATP-bd"/>
</dbReference>
<comment type="catalytic activity">
    <reaction evidence="7">
        <text>ATP + H2O + polyamine-[polyamine-binding protein]Side 1 = ADP + phosphate + polyamineSide 2 + [polyamine-binding protein]Side 1.</text>
        <dbReference type="EC" id="7.6.2.11"/>
    </reaction>
</comment>